<dbReference type="STRING" id="638303.Thal_0350"/>
<evidence type="ECO:0000256" key="1">
    <source>
        <dbReference type="PROSITE-ProRule" id="PRU01076"/>
    </source>
</evidence>
<dbReference type="Proteomes" id="UP000002043">
    <property type="component" value="Chromosome"/>
</dbReference>
<dbReference type="AlphaFoldDB" id="D3SP98"/>
<dbReference type="GO" id="GO:0003677">
    <property type="term" value="F:DNA binding"/>
    <property type="evidence" value="ECO:0007669"/>
    <property type="project" value="UniProtKB-UniRule"/>
</dbReference>
<name>D3SP98_THEAH</name>
<evidence type="ECO:0000313" key="4">
    <source>
        <dbReference type="Proteomes" id="UP000002043"/>
    </source>
</evidence>
<sequence length="80" mass="8950">MEDVARVMARGLIAIPSELRKKLGLKEGDLVKIQVEGDKLIIRKEARVYDLKGRLATSEGGSVSFAQVLQEELKKKWGRV</sequence>
<dbReference type="eggNOG" id="COG2002">
    <property type="taxonomic scope" value="Bacteria"/>
</dbReference>
<dbReference type="InterPro" id="IPR007159">
    <property type="entry name" value="SpoVT-AbrB_dom"/>
</dbReference>
<keyword evidence="4" id="KW-1185">Reference proteome</keyword>
<dbReference type="Gene3D" id="2.10.260.10">
    <property type="match status" value="1"/>
</dbReference>
<evidence type="ECO:0000259" key="2">
    <source>
        <dbReference type="PROSITE" id="PS51740"/>
    </source>
</evidence>
<protein>
    <submittedName>
        <fullName evidence="3">Transcriptional regulator, AbrB family</fullName>
    </submittedName>
</protein>
<dbReference type="Pfam" id="PF04014">
    <property type="entry name" value="MazE_antitoxin"/>
    <property type="match status" value="1"/>
</dbReference>
<reference evidence="4" key="1">
    <citation type="journal article" date="2010" name="Stand. Genomic Sci.">
        <title>Complete genome sequence of Thermocrinis albus type strain (HI 11/12T).</title>
        <authorList>
            <person name="Wirth R."/>
            <person name="Sikorski J."/>
            <person name="Brambilla E."/>
            <person name="Misra M."/>
            <person name="Lapidus A."/>
            <person name="Copeland A."/>
            <person name="Nolan M."/>
            <person name="Lucas S."/>
            <person name="Chen F."/>
            <person name="Tice H."/>
            <person name="Cheng J.F."/>
            <person name="Han C."/>
            <person name="Detter J.C."/>
            <person name="Tapia R."/>
            <person name="Bruce D."/>
            <person name="Goodwin L."/>
            <person name="Pitluck S."/>
            <person name="Pati A."/>
            <person name="Anderson I."/>
            <person name="Ivanova N."/>
            <person name="Mavromatis K."/>
            <person name="Mikhailova N."/>
            <person name="Chen A."/>
            <person name="Palaniappan K."/>
            <person name="Bilek Y."/>
            <person name="Hader T."/>
            <person name="Land M."/>
            <person name="Hauser L."/>
            <person name="Chang Y.J."/>
            <person name="Jeffries C.D."/>
            <person name="Tindall B.J."/>
            <person name="Rohde M."/>
            <person name="Goker M."/>
            <person name="Bristow J."/>
            <person name="Eisen J.A."/>
            <person name="Markowitz V."/>
            <person name="Hugenholtz P."/>
            <person name="Kyrpides N.C."/>
            <person name="Klenk H.P."/>
        </authorList>
    </citation>
    <scope>NUCLEOTIDE SEQUENCE [LARGE SCALE GENOMIC DNA]</scope>
    <source>
        <strain evidence="4">DSM 14484 / JCM 11386 / HI 11/12</strain>
    </source>
</reference>
<dbReference type="HOGENOM" id="CLU_158484_9_2_0"/>
<accession>D3SP98</accession>
<dbReference type="PROSITE" id="PS51740">
    <property type="entry name" value="SPOVT_ABRB"/>
    <property type="match status" value="1"/>
</dbReference>
<dbReference type="InterPro" id="IPR052975">
    <property type="entry name" value="Repressor-like_regulatory"/>
</dbReference>
<dbReference type="RefSeq" id="WP_012991392.1">
    <property type="nucleotide sequence ID" value="NC_013894.1"/>
</dbReference>
<dbReference type="KEGG" id="tal:Thal_0350"/>
<keyword evidence="1" id="KW-0238">DNA-binding</keyword>
<proteinExistence type="predicted"/>
<dbReference type="PANTHER" id="PTHR34860:SF7">
    <property type="entry name" value="TRANSCRIPTION REGULATOR, SPOVT_ABRB FAMILY"/>
    <property type="match status" value="1"/>
</dbReference>
<dbReference type="PANTHER" id="PTHR34860">
    <property type="entry name" value="REPRESSOR-LIKE PROTEIN SSO7C3"/>
    <property type="match status" value="1"/>
</dbReference>
<dbReference type="InterPro" id="IPR037914">
    <property type="entry name" value="SpoVT-AbrB_sf"/>
</dbReference>
<dbReference type="NCBIfam" id="TIGR01439">
    <property type="entry name" value="lp_hng_hel_AbrB"/>
    <property type="match status" value="1"/>
</dbReference>
<dbReference type="EMBL" id="CP001931">
    <property type="protein sequence ID" value="ADC88985.1"/>
    <property type="molecule type" value="Genomic_DNA"/>
</dbReference>
<feature type="domain" description="SpoVT-AbrB" evidence="2">
    <location>
        <begin position="2"/>
        <end position="47"/>
    </location>
</feature>
<evidence type="ECO:0000313" key="3">
    <source>
        <dbReference type="EMBL" id="ADC88985.1"/>
    </source>
</evidence>
<organism evidence="3 4">
    <name type="scientific">Thermocrinis albus (strain DSM 14484 / JCM 11386 / HI 11/12)</name>
    <dbReference type="NCBI Taxonomy" id="638303"/>
    <lineage>
        <taxon>Bacteria</taxon>
        <taxon>Pseudomonadati</taxon>
        <taxon>Aquificota</taxon>
        <taxon>Aquificia</taxon>
        <taxon>Aquificales</taxon>
        <taxon>Aquificaceae</taxon>
        <taxon>Thermocrinis</taxon>
    </lineage>
</organism>
<gene>
    <name evidence="3" type="ordered locus">Thal_0350</name>
</gene>
<dbReference type="SMART" id="SM00966">
    <property type="entry name" value="SpoVT_AbrB"/>
    <property type="match status" value="1"/>
</dbReference>
<dbReference type="SUPFAM" id="SSF89447">
    <property type="entry name" value="AbrB/MazE/MraZ-like"/>
    <property type="match status" value="1"/>
</dbReference>
<dbReference type="OrthoDB" id="9811597at2"/>